<evidence type="ECO:0000256" key="1">
    <source>
        <dbReference type="SAM" id="Coils"/>
    </source>
</evidence>
<name>A0A0X8H0M7_9FIRM</name>
<evidence type="ECO:0000313" key="2">
    <source>
        <dbReference type="EMBL" id="AMC93830.1"/>
    </source>
</evidence>
<keyword evidence="1" id="KW-0175">Coiled coil</keyword>
<organism evidence="2 3">
    <name type="scientific">Erysipelothrix larvae</name>
    <dbReference type="NCBI Taxonomy" id="1514105"/>
    <lineage>
        <taxon>Bacteria</taxon>
        <taxon>Bacillati</taxon>
        <taxon>Bacillota</taxon>
        <taxon>Erysipelotrichia</taxon>
        <taxon>Erysipelotrichales</taxon>
        <taxon>Erysipelotrichaceae</taxon>
        <taxon>Erysipelothrix</taxon>
    </lineage>
</organism>
<dbReference type="AlphaFoldDB" id="A0A0X8H0M7"/>
<evidence type="ECO:0000313" key="3">
    <source>
        <dbReference type="Proteomes" id="UP000063781"/>
    </source>
</evidence>
<dbReference type="Gene3D" id="1.10.287.1490">
    <property type="match status" value="1"/>
</dbReference>
<dbReference type="EMBL" id="CP013213">
    <property type="protein sequence ID" value="AMC93830.1"/>
    <property type="molecule type" value="Genomic_DNA"/>
</dbReference>
<protein>
    <submittedName>
        <fullName evidence="2">Uncharacterized protein</fullName>
    </submittedName>
</protein>
<accession>A0A0X8H0M7</accession>
<keyword evidence="3" id="KW-1185">Reference proteome</keyword>
<dbReference type="KEGG" id="erl:AOC36_07480"/>
<feature type="coiled-coil region" evidence="1">
    <location>
        <begin position="89"/>
        <end position="165"/>
    </location>
</feature>
<sequence length="273" mass="29849">MFTNGLKSILTKGVIGVVAVGVLTFSGITWDGQEGIDGVRDTVENLVNKVYGLNNDRNQLLGHIGLLNSQYASLNARYTELYELKLTLLEENSELAAQLELTIEELRRDLESVRAELEIANQQLEAATEAIEAGQVEINRLEGELSSANQSVDALTREVEELLRRIEGITPGVDIPGIGDSDSSGEESIYEAARNALLAANIPGITDNVLVYIGSETSYNIRFRVVDTTGDPLWTDDWGNIQQVIDIIRTVYGGSNAWAMYPENGAASIYVQK</sequence>
<proteinExistence type="predicted"/>
<dbReference type="RefSeq" id="WP_067632980.1">
    <property type="nucleotide sequence ID" value="NZ_CP013213.1"/>
</dbReference>
<dbReference type="Proteomes" id="UP000063781">
    <property type="component" value="Chromosome"/>
</dbReference>
<gene>
    <name evidence="2" type="ORF">AOC36_07480</name>
</gene>
<reference evidence="2 3" key="1">
    <citation type="submission" date="2015-10" db="EMBL/GenBank/DDBJ databases">
        <title>Erysipelothrix larvae sp. LV19 isolated from the larval gut of the rhinoceros beetle, Trypoxylus dichotomus.</title>
        <authorList>
            <person name="Lim S."/>
            <person name="Kim B.-C."/>
        </authorList>
    </citation>
    <scope>NUCLEOTIDE SEQUENCE [LARGE SCALE GENOMIC DNA]</scope>
    <source>
        <strain evidence="2 3">LV19</strain>
    </source>
</reference>